<dbReference type="PANTHER" id="PTHR15054">
    <property type="entry name" value="HISTIDINE-RICH CALCIUM-BINDING PROTEIN-RELATED"/>
    <property type="match status" value="1"/>
</dbReference>
<reference evidence="2" key="1">
    <citation type="submission" date="2019-08" db="EMBL/GenBank/DDBJ databases">
        <title>The improved chromosome-level genome for the pearl oyster Pinctada fucata martensii using PacBio sequencing and Hi-C.</title>
        <authorList>
            <person name="Zheng Z."/>
        </authorList>
    </citation>
    <scope>NUCLEOTIDE SEQUENCE</scope>
    <source>
        <strain evidence="2">ZZ-2019</strain>
        <tissue evidence="2">Adductor muscle</tissue>
    </source>
</reference>
<dbReference type="PANTHER" id="PTHR15054:SF3">
    <property type="entry name" value="SARCOPLASMIC RETICULUM HISTIDINE-RICH CALCIUM-BINDING PROTEIN"/>
    <property type="match status" value="1"/>
</dbReference>
<evidence type="ECO:0000313" key="3">
    <source>
        <dbReference type="Proteomes" id="UP001186944"/>
    </source>
</evidence>
<organism evidence="2 3">
    <name type="scientific">Pinctada imbricata</name>
    <name type="common">Atlantic pearl-oyster</name>
    <name type="synonym">Pinctada martensii</name>
    <dbReference type="NCBI Taxonomy" id="66713"/>
    <lineage>
        <taxon>Eukaryota</taxon>
        <taxon>Metazoa</taxon>
        <taxon>Spiralia</taxon>
        <taxon>Lophotrochozoa</taxon>
        <taxon>Mollusca</taxon>
        <taxon>Bivalvia</taxon>
        <taxon>Autobranchia</taxon>
        <taxon>Pteriomorphia</taxon>
        <taxon>Pterioida</taxon>
        <taxon>Pterioidea</taxon>
        <taxon>Pteriidae</taxon>
        <taxon>Pinctada</taxon>
    </lineage>
</organism>
<dbReference type="InterPro" id="IPR015666">
    <property type="entry name" value="HRC"/>
</dbReference>
<accession>A0AA88XZP7</accession>
<dbReference type="AlphaFoldDB" id="A0AA88XZP7"/>
<dbReference type="EMBL" id="VSWD01000009">
    <property type="protein sequence ID" value="KAK3093156.1"/>
    <property type="molecule type" value="Genomic_DNA"/>
</dbReference>
<keyword evidence="1" id="KW-0732">Signal</keyword>
<evidence type="ECO:0000256" key="1">
    <source>
        <dbReference type="SAM" id="SignalP"/>
    </source>
</evidence>
<evidence type="ECO:0008006" key="4">
    <source>
        <dbReference type="Google" id="ProtNLM"/>
    </source>
</evidence>
<dbReference type="GO" id="GO:0005509">
    <property type="term" value="F:calcium ion binding"/>
    <property type="evidence" value="ECO:0007669"/>
    <property type="project" value="InterPro"/>
</dbReference>
<proteinExistence type="predicted"/>
<feature type="chain" id="PRO_5041729752" description="Sarcoplasmic reticulum histidine-rich calcium-binding protein" evidence="1">
    <location>
        <begin position="24"/>
        <end position="133"/>
    </location>
</feature>
<sequence>MDSKWSTLSIIAFSFVLLSVCLADDEAEKVDETKLSYAKGSVCGYCDYCKFCKLCDEDCPCETSPTKPNCKMCKYCKFCYLCSGFCDTLCQPGGILDKVSAAIVNALPSHDPQEVEKDISSVKDWIDRKKDEL</sequence>
<comment type="caution">
    <text evidence="2">The sequence shown here is derived from an EMBL/GenBank/DDBJ whole genome shotgun (WGS) entry which is preliminary data.</text>
</comment>
<evidence type="ECO:0000313" key="2">
    <source>
        <dbReference type="EMBL" id="KAK3093156.1"/>
    </source>
</evidence>
<feature type="signal peptide" evidence="1">
    <location>
        <begin position="1"/>
        <end position="23"/>
    </location>
</feature>
<keyword evidence="3" id="KW-1185">Reference proteome</keyword>
<name>A0AA88XZP7_PINIB</name>
<gene>
    <name evidence="2" type="ORF">FSP39_012021</name>
</gene>
<protein>
    <recommendedName>
        <fullName evidence="4">Sarcoplasmic reticulum histidine-rich calcium-binding protein</fullName>
    </recommendedName>
</protein>
<dbReference type="Proteomes" id="UP001186944">
    <property type="component" value="Unassembled WGS sequence"/>
</dbReference>